<dbReference type="EMBL" id="JACDTQ010000828">
    <property type="protein sequence ID" value="KAF5924822.1"/>
    <property type="molecule type" value="Genomic_DNA"/>
</dbReference>
<gene>
    <name evidence="8" type="ORF">HPG69_018935</name>
</gene>
<dbReference type="InterPro" id="IPR047132">
    <property type="entry name" value="Olfact_rcpt_6C-like"/>
</dbReference>
<protein>
    <submittedName>
        <fullName evidence="8">Uncharacterized protein</fullName>
    </submittedName>
</protein>
<proteinExistence type="predicted"/>
<evidence type="ECO:0000256" key="7">
    <source>
        <dbReference type="SAM" id="MobiDB-lite"/>
    </source>
</evidence>
<evidence type="ECO:0000313" key="8">
    <source>
        <dbReference type="EMBL" id="KAF5924822.1"/>
    </source>
</evidence>
<dbReference type="PANTHER" id="PTHR26454">
    <property type="entry name" value="OLFACTORY RECEPTOR"/>
    <property type="match status" value="1"/>
</dbReference>
<keyword evidence="2" id="KW-0472">Membrane</keyword>
<sequence>MIVVSITYGSCIFLYVKPSAKERVTLSKGVAVLNTSVAPLISRKSQKRNEEPYEADRVYPSGTDR</sequence>
<evidence type="ECO:0000313" key="9">
    <source>
        <dbReference type="Proteomes" id="UP000551758"/>
    </source>
</evidence>
<feature type="compositionally biased region" description="Basic and acidic residues" evidence="7">
    <location>
        <begin position="47"/>
        <end position="65"/>
    </location>
</feature>
<keyword evidence="2" id="KW-1003">Cell membrane</keyword>
<keyword evidence="6" id="KW-0675">Receptor</keyword>
<evidence type="ECO:0000256" key="6">
    <source>
        <dbReference type="ARBA" id="ARBA00023170"/>
    </source>
</evidence>
<evidence type="ECO:0000256" key="1">
    <source>
        <dbReference type="ARBA" id="ARBA00004651"/>
    </source>
</evidence>
<keyword evidence="5" id="KW-0807">Transducer</keyword>
<dbReference type="GO" id="GO:0005886">
    <property type="term" value="C:plasma membrane"/>
    <property type="evidence" value="ECO:0007669"/>
    <property type="project" value="UniProtKB-SubCell"/>
</dbReference>
<name>A0A7J7F9R6_DICBM</name>
<dbReference type="AlphaFoldDB" id="A0A7J7F9R6"/>
<dbReference type="Proteomes" id="UP000551758">
    <property type="component" value="Unassembled WGS sequence"/>
</dbReference>
<dbReference type="GO" id="GO:0004984">
    <property type="term" value="F:olfactory receptor activity"/>
    <property type="evidence" value="ECO:0007669"/>
    <property type="project" value="TreeGrafter"/>
</dbReference>
<keyword evidence="5" id="KW-0297">G-protein coupled receptor</keyword>
<comment type="subcellular location">
    <subcellularLocation>
        <location evidence="1">Cell membrane</location>
        <topology evidence="1">Multi-pass membrane protein</topology>
    </subcellularLocation>
</comment>
<keyword evidence="3" id="KW-0716">Sensory transduction</keyword>
<evidence type="ECO:0000256" key="5">
    <source>
        <dbReference type="ARBA" id="ARBA00023040"/>
    </source>
</evidence>
<evidence type="ECO:0000256" key="3">
    <source>
        <dbReference type="ARBA" id="ARBA00022606"/>
    </source>
</evidence>
<feature type="region of interest" description="Disordered" evidence="7">
    <location>
        <begin position="44"/>
        <end position="65"/>
    </location>
</feature>
<keyword evidence="9" id="KW-1185">Reference proteome</keyword>
<evidence type="ECO:0000256" key="2">
    <source>
        <dbReference type="ARBA" id="ARBA00022475"/>
    </source>
</evidence>
<comment type="caution">
    <text evidence="8">The sequence shown here is derived from an EMBL/GenBank/DDBJ whole genome shotgun (WGS) entry which is preliminary data.</text>
</comment>
<evidence type="ECO:0000256" key="4">
    <source>
        <dbReference type="ARBA" id="ARBA00022725"/>
    </source>
</evidence>
<keyword evidence="4" id="KW-0552">Olfaction</keyword>
<reference evidence="8 9" key="1">
    <citation type="journal article" date="2020" name="Mol. Biol. Evol.">
        <title>Interspecific Gene Flow and the Evolution of Specialization in Black and White Rhinoceros.</title>
        <authorList>
            <person name="Moodley Y."/>
            <person name="Westbury M.V."/>
            <person name="Russo I.M."/>
            <person name="Gopalakrishnan S."/>
            <person name="Rakotoarivelo A."/>
            <person name="Olsen R.A."/>
            <person name="Prost S."/>
            <person name="Tunstall T."/>
            <person name="Ryder O.A."/>
            <person name="Dalen L."/>
            <person name="Bruford M.W."/>
        </authorList>
    </citation>
    <scope>NUCLEOTIDE SEQUENCE [LARGE SCALE GENOMIC DNA]</scope>
    <source>
        <strain evidence="8">SBR-YM</strain>
        <tissue evidence="8">Skin</tissue>
    </source>
</reference>
<accession>A0A7J7F9R6</accession>
<dbReference type="PANTHER" id="PTHR26454:SF17">
    <property type="entry name" value="OLFACTORY RECEPTOR 6C70"/>
    <property type="match status" value="1"/>
</dbReference>
<organism evidence="8 9">
    <name type="scientific">Diceros bicornis minor</name>
    <name type="common">South-central black rhinoceros</name>
    <dbReference type="NCBI Taxonomy" id="77932"/>
    <lineage>
        <taxon>Eukaryota</taxon>
        <taxon>Metazoa</taxon>
        <taxon>Chordata</taxon>
        <taxon>Craniata</taxon>
        <taxon>Vertebrata</taxon>
        <taxon>Euteleostomi</taxon>
        <taxon>Mammalia</taxon>
        <taxon>Eutheria</taxon>
        <taxon>Laurasiatheria</taxon>
        <taxon>Perissodactyla</taxon>
        <taxon>Rhinocerotidae</taxon>
        <taxon>Diceros</taxon>
    </lineage>
</organism>
<dbReference type="GO" id="GO:0004930">
    <property type="term" value="F:G protein-coupled receptor activity"/>
    <property type="evidence" value="ECO:0007669"/>
    <property type="project" value="UniProtKB-KW"/>
</dbReference>